<keyword evidence="3" id="KW-0862">Zinc</keyword>
<gene>
    <name evidence="7" type="ordered locus">Q7C_769</name>
</gene>
<accession>I1YG97</accession>
<dbReference type="OrthoDB" id="9803742at2"/>
<organism evidence="7 8">
    <name type="scientific">Methylophaga frappieri (strain ATCC BAA-2434 / DSM 25690 / JAM7)</name>
    <dbReference type="NCBI Taxonomy" id="754477"/>
    <lineage>
        <taxon>Bacteria</taxon>
        <taxon>Pseudomonadati</taxon>
        <taxon>Pseudomonadota</taxon>
        <taxon>Gammaproteobacteria</taxon>
        <taxon>Thiotrichales</taxon>
        <taxon>Piscirickettsiaceae</taxon>
        <taxon>Methylophaga</taxon>
    </lineage>
</organism>
<evidence type="ECO:0000313" key="8">
    <source>
        <dbReference type="Proteomes" id="UP000009145"/>
    </source>
</evidence>
<dbReference type="Gene3D" id="1.20.120.910">
    <property type="entry name" value="DksA, coiled-coil domain"/>
    <property type="match status" value="1"/>
</dbReference>
<evidence type="ECO:0000259" key="5">
    <source>
        <dbReference type="Pfam" id="PF01258"/>
    </source>
</evidence>
<dbReference type="GO" id="GO:0008270">
    <property type="term" value="F:zinc ion binding"/>
    <property type="evidence" value="ECO:0007669"/>
    <property type="project" value="UniProtKB-KW"/>
</dbReference>
<evidence type="ECO:0000256" key="1">
    <source>
        <dbReference type="ARBA" id="ARBA00022723"/>
    </source>
</evidence>
<dbReference type="InterPro" id="IPR037187">
    <property type="entry name" value="DnaK_N"/>
</dbReference>
<dbReference type="EMBL" id="CP003380">
    <property type="protein sequence ID" value="AFJ01940.1"/>
    <property type="molecule type" value="Genomic_DNA"/>
</dbReference>
<dbReference type="Pfam" id="PF01258">
    <property type="entry name" value="zf-dskA_traR"/>
    <property type="match status" value="1"/>
</dbReference>
<keyword evidence="8" id="KW-1185">Reference proteome</keyword>
<dbReference type="PROSITE" id="PS51128">
    <property type="entry name" value="ZF_DKSA_2"/>
    <property type="match status" value="1"/>
</dbReference>
<dbReference type="HOGENOM" id="CLU_043144_2_2_6"/>
<evidence type="ECO:0000313" key="7">
    <source>
        <dbReference type="EMBL" id="AFJ01940.1"/>
    </source>
</evidence>
<dbReference type="InterPro" id="IPR048489">
    <property type="entry name" value="DksA_N"/>
</dbReference>
<reference evidence="7 8" key="1">
    <citation type="journal article" date="2012" name="J. Bacteriol.">
        <title>Complete genome sequences of Methylophaga sp. strain JAM1 and Methylophaga sp. strain JAM7.</title>
        <authorList>
            <person name="Villeneuve C."/>
            <person name="Martineau C."/>
            <person name="Mauffrey F."/>
            <person name="Villemur R."/>
        </authorList>
    </citation>
    <scope>NUCLEOTIDE SEQUENCE [LARGE SCALE GENOMIC DNA]</scope>
    <source>
        <strain evidence="7 8">JAM7</strain>
    </source>
</reference>
<keyword evidence="2" id="KW-0863">Zinc-finger</keyword>
<proteinExistence type="predicted"/>
<dbReference type="Proteomes" id="UP000009145">
    <property type="component" value="Chromosome"/>
</dbReference>
<evidence type="ECO:0000256" key="2">
    <source>
        <dbReference type="ARBA" id="ARBA00022771"/>
    </source>
</evidence>
<dbReference type="PATRIC" id="fig|754477.3.peg.760"/>
<dbReference type="AlphaFoldDB" id="I1YG97"/>
<evidence type="ECO:0000256" key="4">
    <source>
        <dbReference type="PROSITE-ProRule" id="PRU00510"/>
    </source>
</evidence>
<feature type="zinc finger region" description="dksA C4-type" evidence="4">
    <location>
        <begin position="95"/>
        <end position="119"/>
    </location>
</feature>
<dbReference type="PANTHER" id="PTHR33823:SF2">
    <property type="entry name" value="RNA POLYMERASE-BINDING TRANSCRIPTION FACTOR DKSA"/>
    <property type="match status" value="1"/>
</dbReference>
<dbReference type="SUPFAM" id="SSF57716">
    <property type="entry name" value="Glucocorticoid receptor-like (DNA-binding domain)"/>
    <property type="match status" value="1"/>
</dbReference>
<evidence type="ECO:0000259" key="6">
    <source>
        <dbReference type="Pfam" id="PF21157"/>
    </source>
</evidence>
<dbReference type="SUPFAM" id="SSF109635">
    <property type="entry name" value="DnaK suppressor protein DksA, alpha-hairpin domain"/>
    <property type="match status" value="1"/>
</dbReference>
<dbReference type="RefSeq" id="WP_014703361.1">
    <property type="nucleotide sequence ID" value="NC_017856.1"/>
</dbReference>
<evidence type="ECO:0000256" key="3">
    <source>
        <dbReference type="ARBA" id="ARBA00022833"/>
    </source>
</evidence>
<dbReference type="InterPro" id="IPR000962">
    <property type="entry name" value="Znf_DskA_TraR"/>
</dbReference>
<dbReference type="Pfam" id="PF21157">
    <property type="entry name" value="DksA_N"/>
    <property type="match status" value="1"/>
</dbReference>
<feature type="domain" description="Zinc finger DksA/TraR C4-type" evidence="5">
    <location>
        <begin position="90"/>
        <end position="122"/>
    </location>
</feature>
<dbReference type="KEGG" id="mec:Q7C_769"/>
<protein>
    <submittedName>
        <fullName evidence="7">C4-type zinc finger protein, DksA/TraR family</fullName>
    </submittedName>
</protein>
<feature type="domain" description="DnaK suppressor protein DksA N-terminal" evidence="6">
    <location>
        <begin position="19"/>
        <end position="87"/>
    </location>
</feature>
<dbReference type="PANTHER" id="PTHR33823">
    <property type="entry name" value="RNA POLYMERASE-BINDING TRANSCRIPTION FACTOR DKSA-RELATED"/>
    <property type="match status" value="1"/>
</dbReference>
<name>I1YG97_METFJ</name>
<dbReference type="STRING" id="754477.Q7C_769"/>
<sequence length="132" mass="15262">MDEKTLLNASDDEYMNAEQLAFFDLRLQQLRQETLQEIEALRAEISQARVSDVSDRATLEEEAIIAIRIADRKRQLIPKIDAARHRIRMGDYGYCTQTGEPIGIQRLLLRPTAEFSTDAKTINEKKESHYDH</sequence>
<dbReference type="eggNOG" id="COG1734">
    <property type="taxonomic scope" value="Bacteria"/>
</dbReference>
<keyword evidence="1" id="KW-0479">Metal-binding</keyword>